<protein>
    <submittedName>
        <fullName evidence="1">Uncharacterized protein</fullName>
    </submittedName>
</protein>
<dbReference type="AlphaFoldDB" id="A0A4Y7X963"/>
<name>A0A4Y7X963_9GAMM</name>
<reference evidence="1 2" key="1">
    <citation type="submission" date="2019-03" db="EMBL/GenBank/DDBJ databases">
        <title>Alkanindiges illinoisensis: a potential pathogenic isolated from ascites of a gastric cancer patient with abdominal metastasis.</title>
        <authorList>
            <person name="Hu X."/>
            <person name="Yang B."/>
            <person name="Yan X."/>
            <person name="Lin L."/>
            <person name="Zhao H."/>
            <person name="Zhou F."/>
            <person name="Su B."/>
            <person name="Chen J."/>
            <person name="Rui Y."/>
            <person name="Wang Q."/>
            <person name="Zheng L."/>
        </authorList>
    </citation>
    <scope>NUCLEOTIDE SEQUENCE [LARGE SCALE GENOMIC DNA]</scope>
    <source>
        <strain evidence="1 2">NFYY 23406</strain>
    </source>
</reference>
<sequence>MPAKPIELSDQELEVVQEVQLFLGLASVEQTIEFLLRQRLQEKLLQLAGREIQTNPRHSL</sequence>
<organism evidence="1 2">
    <name type="scientific">Alkanindiges illinoisensis</name>
    <dbReference type="NCBI Taxonomy" id="197183"/>
    <lineage>
        <taxon>Bacteria</taxon>
        <taxon>Pseudomonadati</taxon>
        <taxon>Pseudomonadota</taxon>
        <taxon>Gammaproteobacteria</taxon>
        <taxon>Moraxellales</taxon>
        <taxon>Moraxellaceae</taxon>
        <taxon>Alkanindiges</taxon>
    </lineage>
</organism>
<evidence type="ECO:0000313" key="1">
    <source>
        <dbReference type="EMBL" id="TEU23336.1"/>
    </source>
</evidence>
<dbReference type="EMBL" id="SNTY01000085">
    <property type="protein sequence ID" value="TEU23336.1"/>
    <property type="molecule type" value="Genomic_DNA"/>
</dbReference>
<evidence type="ECO:0000313" key="2">
    <source>
        <dbReference type="Proteomes" id="UP000297834"/>
    </source>
</evidence>
<dbReference type="OrthoDB" id="9028241at2"/>
<dbReference type="Proteomes" id="UP000297834">
    <property type="component" value="Unassembled WGS sequence"/>
</dbReference>
<proteinExistence type="predicted"/>
<comment type="caution">
    <text evidence="1">The sequence shown here is derived from an EMBL/GenBank/DDBJ whole genome shotgun (WGS) entry which is preliminary data.</text>
</comment>
<keyword evidence="2" id="KW-1185">Reference proteome</keyword>
<dbReference type="RefSeq" id="WP_134245738.1">
    <property type="nucleotide sequence ID" value="NZ_SNTY01000085.1"/>
</dbReference>
<accession>A0A4Y7X963</accession>
<dbReference type="STRING" id="1120977.GCA_000619845_01511"/>
<gene>
    <name evidence="1" type="ORF">E2B99_13535</name>
</gene>